<feature type="region of interest" description="Disordered" evidence="1">
    <location>
        <begin position="1"/>
        <end position="111"/>
    </location>
</feature>
<organism evidence="2 3">
    <name type="scientific">Cylindrotheca closterium</name>
    <dbReference type="NCBI Taxonomy" id="2856"/>
    <lineage>
        <taxon>Eukaryota</taxon>
        <taxon>Sar</taxon>
        <taxon>Stramenopiles</taxon>
        <taxon>Ochrophyta</taxon>
        <taxon>Bacillariophyta</taxon>
        <taxon>Bacillariophyceae</taxon>
        <taxon>Bacillariophycidae</taxon>
        <taxon>Bacillariales</taxon>
        <taxon>Bacillariaceae</taxon>
        <taxon>Cylindrotheca</taxon>
    </lineage>
</organism>
<sequence length="446" mass="50175">MKDNIINPPEKAPNLIKTVADQGQGGLEAKTRSSSTTQSPIALTKDNPAITTPKRSSKRHPSETAEDGAMQGRSLFPSEVAQGQDDNPPDPTTSTSQRKQPPPSKTAEDGAVQGRSLVAYITKLKVSKFHRLYKKAWRQEMCALATAQSVITTDKKSPRFWEFSLVFNPTLIVKRAEPLTWMWRMASEFFANPWTLPAIIPHIVEEFERLKREPTIAKAQSKFKKRLASTPANLKGAEAHNSPENLNPSNEPMEFVEIVWHALTTAFPTKQGWNQNEELLSYLHTTTILFYDVYAAHQKWPPTMGSNDNKSQEMALKSTRTAPEHAQESLEATTRSNSTTLLTVDLVKDNPYEHKLSMLYGKFVLFLSLETIQQTDFLVLHFQILTIRVGAPICPLTVLARKNCIQFFPWKRYPQNSFCIQGDIRAPCLYFPTNSGSANLSPDMID</sequence>
<evidence type="ECO:0000313" key="2">
    <source>
        <dbReference type="EMBL" id="CAJ1941909.1"/>
    </source>
</evidence>
<protein>
    <submittedName>
        <fullName evidence="2">Uncharacterized protein</fullName>
    </submittedName>
</protein>
<gene>
    <name evidence="2" type="ORF">CYCCA115_LOCUS7706</name>
</gene>
<keyword evidence="3" id="KW-1185">Reference proteome</keyword>
<feature type="compositionally biased region" description="Polar residues" evidence="1">
    <location>
        <begin position="32"/>
        <end position="41"/>
    </location>
</feature>
<dbReference type="Proteomes" id="UP001295423">
    <property type="component" value="Unassembled WGS sequence"/>
</dbReference>
<proteinExistence type="predicted"/>
<evidence type="ECO:0000256" key="1">
    <source>
        <dbReference type="SAM" id="MobiDB-lite"/>
    </source>
</evidence>
<accession>A0AAD2FIQ5</accession>
<evidence type="ECO:0000313" key="3">
    <source>
        <dbReference type="Proteomes" id="UP001295423"/>
    </source>
</evidence>
<dbReference type="AlphaFoldDB" id="A0AAD2FIQ5"/>
<name>A0AAD2FIQ5_9STRA</name>
<comment type="caution">
    <text evidence="2">The sequence shown here is derived from an EMBL/GenBank/DDBJ whole genome shotgun (WGS) entry which is preliminary data.</text>
</comment>
<dbReference type="EMBL" id="CAKOGP040001101">
    <property type="protein sequence ID" value="CAJ1941909.1"/>
    <property type="molecule type" value="Genomic_DNA"/>
</dbReference>
<reference evidence="2" key="1">
    <citation type="submission" date="2023-08" db="EMBL/GenBank/DDBJ databases">
        <authorList>
            <person name="Audoor S."/>
            <person name="Bilcke G."/>
        </authorList>
    </citation>
    <scope>NUCLEOTIDE SEQUENCE</scope>
</reference>